<evidence type="ECO:0000256" key="1">
    <source>
        <dbReference type="SAM" id="Phobius"/>
    </source>
</evidence>
<proteinExistence type="predicted"/>
<keyword evidence="1" id="KW-0812">Transmembrane</keyword>
<comment type="caution">
    <text evidence="2">The sequence shown here is derived from an EMBL/GenBank/DDBJ whole genome shotgun (WGS) entry which is preliminary data.</text>
</comment>
<keyword evidence="1" id="KW-1133">Transmembrane helix</keyword>
<dbReference type="EMBL" id="PVBR01000029">
    <property type="protein sequence ID" value="PRD40867.1"/>
    <property type="molecule type" value="Genomic_DNA"/>
</dbReference>
<evidence type="ECO:0000313" key="3">
    <source>
        <dbReference type="Proteomes" id="UP000239434"/>
    </source>
</evidence>
<feature type="transmembrane region" description="Helical" evidence="1">
    <location>
        <begin position="136"/>
        <end position="156"/>
    </location>
</feature>
<feature type="transmembrane region" description="Helical" evidence="1">
    <location>
        <begin position="73"/>
        <end position="94"/>
    </location>
</feature>
<dbReference type="AlphaFoldDB" id="A0A2S9IK16"/>
<dbReference type="NCBIfam" id="TIGR01760">
    <property type="entry name" value="tape_meas_TP901"/>
    <property type="match status" value="1"/>
</dbReference>
<dbReference type="Proteomes" id="UP000239434">
    <property type="component" value="Unassembled WGS sequence"/>
</dbReference>
<dbReference type="InterPro" id="IPR010090">
    <property type="entry name" value="Phage_tape_meas"/>
</dbReference>
<keyword evidence="3" id="KW-1185">Reference proteome</keyword>
<keyword evidence="1" id="KW-0472">Membrane</keyword>
<organism evidence="2 3">
    <name type="scientific">Phyllobacterium phragmitis</name>
    <dbReference type="NCBI Taxonomy" id="2670329"/>
    <lineage>
        <taxon>Bacteria</taxon>
        <taxon>Pseudomonadati</taxon>
        <taxon>Pseudomonadota</taxon>
        <taxon>Alphaproteobacteria</taxon>
        <taxon>Hyphomicrobiales</taxon>
        <taxon>Phyllobacteriaceae</taxon>
        <taxon>Phyllobacterium</taxon>
    </lineage>
</organism>
<sequence length="429" mass="43863">MVDQKTKYLNSSTKEYETRSKTTANAVQLFKNQLGALGIVIGSALLPALTSIMETLGPIIKRMADFAEAHPALTRVIVATVAGLVALRVAAIAAQFSLLWMRGGMIAGAIGGMRVLSGVVRGLGLAFLPLRLYGRSLLFIGQATAMAAAGNVLALRSMRAAALAMANPMRVLRVVAIGLRTALLFSGVGLVLAGIAAAGTFIYNNWDGVKAMIQGVADGFMAGLGPVMPVIQPIVDAVKSIWDSLTGLVGPLATSTGEWRLWGEAIGGAAAEGIKTVIEAIRQVIGYFGQAYEKAKSVADAIRNWGSGYSGGAASASTPAGSVVGPGGAVISGARAAGGPVVGGRTYLVGEEGPEIFTASRSGTIIPNHQLSGGASPGGGRSVSIGAVHVHAAPGMSEEGLARKVLAMIERQLRDDMDGVQADIEYGVA</sequence>
<reference evidence="2 3" key="1">
    <citation type="submission" date="2018-02" db="EMBL/GenBank/DDBJ databases">
        <title>The draft genome of Phyllobacterium sp. 1N-3.</title>
        <authorList>
            <person name="Liu L."/>
            <person name="Li L."/>
            <person name="Zhang X."/>
            <person name="Wang T."/>
            <person name="Liang L."/>
        </authorList>
    </citation>
    <scope>NUCLEOTIDE SEQUENCE [LARGE SCALE GENOMIC DNA]</scope>
    <source>
        <strain evidence="2 3">1N-3</strain>
    </source>
</reference>
<name>A0A2S9IK16_9HYPH</name>
<protein>
    <submittedName>
        <fullName evidence="2">Phage tail tape measure protein</fullName>
    </submittedName>
</protein>
<feature type="transmembrane region" description="Helical" evidence="1">
    <location>
        <begin position="34"/>
        <end position="53"/>
    </location>
</feature>
<feature type="transmembrane region" description="Helical" evidence="1">
    <location>
        <begin position="177"/>
        <end position="203"/>
    </location>
</feature>
<accession>A0A2S9IK16</accession>
<feature type="transmembrane region" description="Helical" evidence="1">
    <location>
        <begin position="106"/>
        <end position="130"/>
    </location>
</feature>
<gene>
    <name evidence="2" type="ORF">C5748_24850</name>
</gene>
<evidence type="ECO:0000313" key="2">
    <source>
        <dbReference type="EMBL" id="PRD40867.1"/>
    </source>
</evidence>